<dbReference type="GO" id="GO:0005886">
    <property type="term" value="C:plasma membrane"/>
    <property type="evidence" value="ECO:0007669"/>
    <property type="project" value="TreeGrafter"/>
</dbReference>
<evidence type="ECO:0000256" key="4">
    <source>
        <dbReference type="SAM" id="Phobius"/>
    </source>
</evidence>
<evidence type="ECO:0000256" key="2">
    <source>
        <dbReference type="ARBA" id="ARBA00034247"/>
    </source>
</evidence>
<organism evidence="7 8">
    <name type="scientific">Aquincola agrisoli</name>
    <dbReference type="NCBI Taxonomy" id="3119538"/>
    <lineage>
        <taxon>Bacteria</taxon>
        <taxon>Pseudomonadati</taxon>
        <taxon>Pseudomonadota</taxon>
        <taxon>Betaproteobacteria</taxon>
        <taxon>Burkholderiales</taxon>
        <taxon>Sphaerotilaceae</taxon>
        <taxon>Aquincola</taxon>
    </lineage>
</organism>
<dbReference type="Proteomes" id="UP001336250">
    <property type="component" value="Unassembled WGS sequence"/>
</dbReference>
<keyword evidence="8" id="KW-1185">Reference proteome</keyword>
<keyword evidence="3" id="KW-0175">Coiled coil</keyword>
<evidence type="ECO:0000256" key="1">
    <source>
        <dbReference type="ARBA" id="ARBA00012528"/>
    </source>
</evidence>
<dbReference type="SUPFAM" id="SSF55073">
    <property type="entry name" value="Nucleotide cyclase"/>
    <property type="match status" value="1"/>
</dbReference>
<proteinExistence type="predicted"/>
<dbReference type="CDD" id="cd01949">
    <property type="entry name" value="GGDEF"/>
    <property type="match status" value="1"/>
</dbReference>
<dbReference type="Gene3D" id="3.30.70.270">
    <property type="match status" value="1"/>
</dbReference>
<dbReference type="GO" id="GO:0052621">
    <property type="term" value="F:diguanylate cyclase activity"/>
    <property type="evidence" value="ECO:0007669"/>
    <property type="project" value="UniProtKB-EC"/>
</dbReference>
<dbReference type="GO" id="GO:1902201">
    <property type="term" value="P:negative regulation of bacterial-type flagellum-dependent cell motility"/>
    <property type="evidence" value="ECO:0007669"/>
    <property type="project" value="TreeGrafter"/>
</dbReference>
<dbReference type="SMART" id="SM00267">
    <property type="entry name" value="GGDEF"/>
    <property type="match status" value="1"/>
</dbReference>
<dbReference type="InterPro" id="IPR029787">
    <property type="entry name" value="Nucleotide_cyclase"/>
</dbReference>
<dbReference type="PANTHER" id="PTHR45138">
    <property type="entry name" value="REGULATORY COMPONENTS OF SENSORY TRANSDUCTION SYSTEM"/>
    <property type="match status" value="1"/>
</dbReference>
<protein>
    <recommendedName>
        <fullName evidence="1">diguanylate cyclase</fullName>
        <ecNumber evidence="1">2.7.7.65</ecNumber>
    </recommendedName>
</protein>
<keyword evidence="7" id="KW-0808">Transferase</keyword>
<evidence type="ECO:0000256" key="3">
    <source>
        <dbReference type="SAM" id="Coils"/>
    </source>
</evidence>
<feature type="domain" description="HAMP" evidence="5">
    <location>
        <begin position="180"/>
        <end position="236"/>
    </location>
</feature>
<name>A0AAW9QKM0_9BURK</name>
<keyword evidence="7" id="KW-0548">Nucleotidyltransferase</keyword>
<keyword evidence="4" id="KW-0472">Membrane</keyword>
<dbReference type="PROSITE" id="PS50887">
    <property type="entry name" value="GGDEF"/>
    <property type="match status" value="1"/>
</dbReference>
<dbReference type="RefSeq" id="WP_332290285.1">
    <property type="nucleotide sequence ID" value="NZ_JAZIBG010000028.1"/>
</dbReference>
<dbReference type="InterPro" id="IPR000160">
    <property type="entry name" value="GGDEF_dom"/>
</dbReference>
<feature type="coiled-coil region" evidence="3">
    <location>
        <begin position="224"/>
        <end position="273"/>
    </location>
</feature>
<dbReference type="PANTHER" id="PTHR45138:SF9">
    <property type="entry name" value="DIGUANYLATE CYCLASE DGCM-RELATED"/>
    <property type="match status" value="1"/>
</dbReference>
<dbReference type="EC" id="2.7.7.65" evidence="1"/>
<dbReference type="InterPro" id="IPR050469">
    <property type="entry name" value="Diguanylate_Cyclase"/>
</dbReference>
<dbReference type="GO" id="GO:0043709">
    <property type="term" value="P:cell adhesion involved in single-species biofilm formation"/>
    <property type="evidence" value="ECO:0007669"/>
    <property type="project" value="TreeGrafter"/>
</dbReference>
<reference evidence="7 8" key="1">
    <citation type="submission" date="2024-02" db="EMBL/GenBank/DDBJ databases">
        <title>Genome sequence of Aquincola sp. MAHUQ-54.</title>
        <authorList>
            <person name="Huq M.A."/>
        </authorList>
    </citation>
    <scope>NUCLEOTIDE SEQUENCE [LARGE SCALE GENOMIC DNA]</scope>
    <source>
        <strain evidence="7 8">MAHUQ-54</strain>
    </source>
</reference>
<evidence type="ECO:0000259" key="6">
    <source>
        <dbReference type="PROSITE" id="PS50887"/>
    </source>
</evidence>
<keyword evidence="4" id="KW-0812">Transmembrane</keyword>
<feature type="transmembrane region" description="Helical" evidence="4">
    <location>
        <begin position="12"/>
        <end position="34"/>
    </location>
</feature>
<dbReference type="Gene3D" id="6.10.340.10">
    <property type="match status" value="1"/>
</dbReference>
<dbReference type="FunFam" id="3.30.70.270:FF:000001">
    <property type="entry name" value="Diguanylate cyclase domain protein"/>
    <property type="match status" value="1"/>
</dbReference>
<dbReference type="NCBIfam" id="TIGR00254">
    <property type="entry name" value="GGDEF"/>
    <property type="match status" value="1"/>
</dbReference>
<accession>A0AAW9QKM0</accession>
<comment type="catalytic activity">
    <reaction evidence="2">
        <text>2 GTP = 3',3'-c-di-GMP + 2 diphosphate</text>
        <dbReference type="Rhea" id="RHEA:24898"/>
        <dbReference type="ChEBI" id="CHEBI:33019"/>
        <dbReference type="ChEBI" id="CHEBI:37565"/>
        <dbReference type="ChEBI" id="CHEBI:58805"/>
        <dbReference type="EC" id="2.7.7.65"/>
    </reaction>
</comment>
<evidence type="ECO:0000313" key="8">
    <source>
        <dbReference type="Proteomes" id="UP001336250"/>
    </source>
</evidence>
<dbReference type="EMBL" id="JAZIBG010000028">
    <property type="protein sequence ID" value="MEF7615160.1"/>
    <property type="molecule type" value="Genomic_DNA"/>
</dbReference>
<dbReference type="Pfam" id="PF00990">
    <property type="entry name" value="GGDEF"/>
    <property type="match status" value="1"/>
</dbReference>
<dbReference type="InterPro" id="IPR003660">
    <property type="entry name" value="HAMP_dom"/>
</dbReference>
<dbReference type="PROSITE" id="PS50885">
    <property type="entry name" value="HAMP"/>
    <property type="match status" value="1"/>
</dbReference>
<dbReference type="SMART" id="SM00304">
    <property type="entry name" value="HAMP"/>
    <property type="match status" value="1"/>
</dbReference>
<dbReference type="GO" id="GO:0007165">
    <property type="term" value="P:signal transduction"/>
    <property type="evidence" value="ECO:0007669"/>
    <property type="project" value="InterPro"/>
</dbReference>
<feature type="transmembrane region" description="Helical" evidence="4">
    <location>
        <begin position="156"/>
        <end position="178"/>
    </location>
</feature>
<dbReference type="AlphaFoldDB" id="A0AAW9QKM0"/>
<dbReference type="InterPro" id="IPR043128">
    <property type="entry name" value="Rev_trsase/Diguanyl_cyclase"/>
</dbReference>
<sequence>MNRDPRGSPASLAGRLVLATLGFCAAFTLLTVAVRTASAWRDQRNTIAAELSQTEQVLRRTLSRAIWEMDRESLEAHLASAAKVASVGRVTLEIRRPGRQPEQLLVRSEAWQPSTLVPTLDRELVYEPYAGAREVVGRIGLDGDERVMWARLRGEVGSIVLTQVLQSLLLATLVMWLFNRSVTVHVRHVAQHLAQLSPENLSTRLELVRPATHHDELSLLARGVNQLQRSLSDYLARQREDERELAAHRDRLAELVQQRTEALQAANAQLEAQSRCDPLTGLPNRRHFDEVKEAEFRRTQRSGQPLSLLLCDVDHFKHYNDSYGHAGGDDCLRRVGQVLQTCFSRAGELPARIGGEEFAVLLPGTDAEGAMAAAERLRQAVTAVAIVHEASNVAAHLTLSIGVAQFDPSTMDRFDTLFQQADQALYLAKRRGRNQVAR</sequence>
<evidence type="ECO:0000259" key="5">
    <source>
        <dbReference type="PROSITE" id="PS50885"/>
    </source>
</evidence>
<keyword evidence="4" id="KW-1133">Transmembrane helix</keyword>
<feature type="domain" description="GGDEF" evidence="6">
    <location>
        <begin position="304"/>
        <end position="438"/>
    </location>
</feature>
<evidence type="ECO:0000313" key="7">
    <source>
        <dbReference type="EMBL" id="MEF7615160.1"/>
    </source>
</evidence>
<comment type="caution">
    <text evidence="7">The sequence shown here is derived from an EMBL/GenBank/DDBJ whole genome shotgun (WGS) entry which is preliminary data.</text>
</comment>
<gene>
    <name evidence="7" type="ORF">V4F39_14660</name>
</gene>